<feature type="region of interest" description="Disordered" evidence="1">
    <location>
        <begin position="102"/>
        <end position="164"/>
    </location>
</feature>
<protein>
    <submittedName>
        <fullName evidence="3">Uncharacterized protein</fullName>
    </submittedName>
</protein>
<keyword evidence="4" id="KW-1185">Reference proteome</keyword>
<feature type="compositionally biased region" description="Polar residues" evidence="1">
    <location>
        <begin position="144"/>
        <end position="164"/>
    </location>
</feature>
<accession>A0A9P1IEH6</accession>
<dbReference type="Proteomes" id="UP001152747">
    <property type="component" value="Unassembled WGS sequence"/>
</dbReference>
<dbReference type="EMBL" id="CANHGI010000002">
    <property type="protein sequence ID" value="CAI5443684.1"/>
    <property type="molecule type" value="Genomic_DNA"/>
</dbReference>
<reference evidence="3" key="1">
    <citation type="submission" date="2022-11" db="EMBL/GenBank/DDBJ databases">
        <authorList>
            <person name="Kikuchi T."/>
        </authorList>
    </citation>
    <scope>NUCLEOTIDE SEQUENCE</scope>
    <source>
        <strain evidence="3">PS1010</strain>
    </source>
</reference>
<evidence type="ECO:0000256" key="2">
    <source>
        <dbReference type="SAM" id="SignalP"/>
    </source>
</evidence>
<keyword evidence="2" id="KW-0732">Signal</keyword>
<feature type="chain" id="PRO_5040510683" evidence="2">
    <location>
        <begin position="18"/>
        <end position="164"/>
    </location>
</feature>
<evidence type="ECO:0000313" key="3">
    <source>
        <dbReference type="EMBL" id="CAI5443684.1"/>
    </source>
</evidence>
<comment type="caution">
    <text evidence="3">The sequence shown here is derived from an EMBL/GenBank/DDBJ whole genome shotgun (WGS) entry which is preliminary data.</text>
</comment>
<evidence type="ECO:0000256" key="1">
    <source>
        <dbReference type="SAM" id="MobiDB-lite"/>
    </source>
</evidence>
<proteinExistence type="predicted"/>
<gene>
    <name evidence="3" type="ORF">CAMP_LOCUS6321</name>
</gene>
<organism evidence="3 4">
    <name type="scientific">Caenorhabditis angaria</name>
    <dbReference type="NCBI Taxonomy" id="860376"/>
    <lineage>
        <taxon>Eukaryota</taxon>
        <taxon>Metazoa</taxon>
        <taxon>Ecdysozoa</taxon>
        <taxon>Nematoda</taxon>
        <taxon>Chromadorea</taxon>
        <taxon>Rhabditida</taxon>
        <taxon>Rhabditina</taxon>
        <taxon>Rhabditomorpha</taxon>
        <taxon>Rhabditoidea</taxon>
        <taxon>Rhabditidae</taxon>
        <taxon>Peloderinae</taxon>
        <taxon>Caenorhabditis</taxon>
    </lineage>
</organism>
<sequence length="164" mass="18841">MKIFVLFTIFILKSTFAAKISNLEAKAVAYTLIIDAKNGLMTMEELKKIFFHEYVVVCRVPNWVGSWGRSGLVRVGWTQIQNKQMDELPRTEPEKTVLVQTRLKPDSNQTHPEPNPFLENQPRPRLNGSDSGKTQTHSRIKNIHPNQFNPNPTQIQTMWTRVPG</sequence>
<dbReference type="AlphaFoldDB" id="A0A9P1IEH6"/>
<evidence type="ECO:0000313" key="4">
    <source>
        <dbReference type="Proteomes" id="UP001152747"/>
    </source>
</evidence>
<feature type="signal peptide" evidence="2">
    <location>
        <begin position="1"/>
        <end position="17"/>
    </location>
</feature>
<name>A0A9P1IEH6_9PELO</name>